<dbReference type="SUPFAM" id="SSF90123">
    <property type="entry name" value="ABC transporter transmembrane region"/>
    <property type="match status" value="2"/>
</dbReference>
<dbReference type="GO" id="GO:0016887">
    <property type="term" value="F:ATP hydrolysis activity"/>
    <property type="evidence" value="ECO:0007669"/>
    <property type="project" value="InterPro"/>
</dbReference>
<reference evidence="12 13" key="1">
    <citation type="submission" date="2015-04" db="EMBL/GenBank/DDBJ databases">
        <authorList>
            <person name="Syromyatnikov M.Y."/>
            <person name="Popov V.N."/>
        </authorList>
    </citation>
    <scope>NUCLEOTIDE SEQUENCE [LARGE SCALE GENOMIC DNA]</scope>
</reference>
<feature type="domain" description="ABC transporter" evidence="10">
    <location>
        <begin position="897"/>
        <end position="1129"/>
    </location>
</feature>
<evidence type="ECO:0000256" key="1">
    <source>
        <dbReference type="ARBA" id="ARBA00004141"/>
    </source>
</evidence>
<dbReference type="PANTHER" id="PTHR24223:SF324">
    <property type="entry name" value="LD17001P"/>
    <property type="match status" value="1"/>
</dbReference>
<proteinExistence type="predicted"/>
<keyword evidence="13" id="KW-1185">Reference proteome</keyword>
<evidence type="ECO:0000256" key="5">
    <source>
        <dbReference type="ARBA" id="ARBA00022741"/>
    </source>
</evidence>
<feature type="transmembrane region" description="Helical" evidence="9">
    <location>
        <begin position="656"/>
        <end position="674"/>
    </location>
</feature>
<protein>
    <submittedName>
        <fullName evidence="12">CLUMA_CG020730, isoform A</fullName>
    </submittedName>
</protein>
<evidence type="ECO:0000256" key="9">
    <source>
        <dbReference type="SAM" id="Phobius"/>
    </source>
</evidence>
<feature type="transmembrane region" description="Helical" evidence="9">
    <location>
        <begin position="318"/>
        <end position="339"/>
    </location>
</feature>
<dbReference type="CDD" id="cd03250">
    <property type="entry name" value="ABCC_MRP_domain1"/>
    <property type="match status" value="1"/>
</dbReference>
<feature type="transmembrane region" description="Helical" evidence="9">
    <location>
        <begin position="274"/>
        <end position="298"/>
    </location>
</feature>
<evidence type="ECO:0000256" key="3">
    <source>
        <dbReference type="ARBA" id="ARBA00022692"/>
    </source>
</evidence>
<keyword evidence="3 9" id="KW-0812">Transmembrane</keyword>
<dbReference type="InterPro" id="IPR003439">
    <property type="entry name" value="ABC_transporter-like_ATP-bd"/>
</dbReference>
<feature type="transmembrane region" description="Helical" evidence="9">
    <location>
        <begin position="713"/>
        <end position="733"/>
    </location>
</feature>
<evidence type="ECO:0000256" key="6">
    <source>
        <dbReference type="ARBA" id="ARBA00022840"/>
    </source>
</evidence>
<evidence type="ECO:0000256" key="4">
    <source>
        <dbReference type="ARBA" id="ARBA00022737"/>
    </source>
</evidence>
<evidence type="ECO:0000259" key="10">
    <source>
        <dbReference type="PROSITE" id="PS50893"/>
    </source>
</evidence>
<name>A0A1J1J5V0_9DIPT</name>
<feature type="transmembrane region" description="Helical" evidence="9">
    <location>
        <begin position="93"/>
        <end position="121"/>
    </location>
</feature>
<sequence length="1148" mass="129645">MNRDKNDEVSGFKSINPFDKANWLSKFCYWWLRDLFKIGLSRQVIEDDMYPCVNNQKSEYVSKRFELLWNEELNKAKPSLFNIIMKMYGYKTIIVGFLFSAVELPCSLISPLLMGYLIAYFTNNPYEHTEQQAYFFATALAVSLILIVLVFHPAQLFYLETGVKLRVACCSLIYKKILSLTKYTMTDGLAGQAINLMSNDVSRFDWMICFACNLWNAPVGTGVAGYLIYTQIGYAGLVGIAVLIMSMPVQAWLGKKSAQVRLQTALRTDKRVKFMFSIINGIQVIKMYAWEISFGRIIKAVRKHEINAIGKSFNIKAALLSFQVATDIALFLSLVTYVYTGNSITAQKTFVTIAYFNYINHALVDYWPLALTSVAEGFISVKRVEKFLLHKVAEKTKVSDISQADESLKVKKGVTLKNATAYWKQESETSSVGIQSVDAVLGDHNLIAICGQVGSGKSTLLEVILKELPLTNGELIINGTISYAAQQNWIFEGSVKRNITFTSDFDSKRYKAVIHACELERDLELLPHGDETIVGDRGISLSGGQKARINLARAIYKKADIYLLDDPLSAVDVQVGHHIFERVNWEEIHGESINSISIEENSGIIDPNWWTTERFVYFYTGGIVALTIFMTCRSFAFYHMSLRISMNLHDQLFKGVTRAIMFFFHSNSTGRILNRFSKDMGTIDSLLPTVVIDCIIFFLQLFGIVIIVSIVNYWLMIPTLVMFVLFIVLRYLFLKTARDVKRIEAITRSPMFTHTTATLEGLSTIRAFNSQSDMINEYDHHQNVNSSSWFLFVATARGFAFYVDFISSLYITSIIYSFLVLGTKNTIGSNVGLAITQAINLIGMCNWGLRQTAELENQMTSVERVVEYTKLQSERSLETDPRILKTLPKSWPNQGVIQFNEVSFKYSDDADYVLRNLNFIINEKEKVGIVGRTGAGKSSITQAIFQLGIVDGVIAIDGVDINNLGLHTFREKLSIIPQDPILFVGSLRDNLDPLNTRNDDEIWQVLEQVELKEVVKSLSGLDTKVVDGGSNFSTGQKQLICLARAILKKNKILIMDEATANIDSETDNLIQTTIRSQFNNCTVITVAHRLHTVLDSDRIMVLDAGKIMEFDTPRKLLDNKQGIFFKLFNEAGLDFDSLKQKNVRDKLE</sequence>
<organism evidence="12 13">
    <name type="scientific">Clunio marinus</name>
    <dbReference type="NCBI Taxonomy" id="568069"/>
    <lineage>
        <taxon>Eukaryota</taxon>
        <taxon>Metazoa</taxon>
        <taxon>Ecdysozoa</taxon>
        <taxon>Arthropoda</taxon>
        <taxon>Hexapoda</taxon>
        <taxon>Insecta</taxon>
        <taxon>Pterygota</taxon>
        <taxon>Neoptera</taxon>
        <taxon>Endopterygota</taxon>
        <taxon>Diptera</taxon>
        <taxon>Nematocera</taxon>
        <taxon>Chironomoidea</taxon>
        <taxon>Chironomidae</taxon>
        <taxon>Clunio</taxon>
    </lineage>
</organism>
<dbReference type="FunFam" id="1.20.1560.10:FF:000026">
    <property type="entry name" value="Multidrug resistance-associated protein lethal(2)03659"/>
    <property type="match status" value="1"/>
</dbReference>
<evidence type="ECO:0000256" key="2">
    <source>
        <dbReference type="ARBA" id="ARBA00022448"/>
    </source>
</evidence>
<dbReference type="PROSITE" id="PS50893">
    <property type="entry name" value="ABC_TRANSPORTER_2"/>
    <property type="match status" value="2"/>
</dbReference>
<evidence type="ECO:0000256" key="8">
    <source>
        <dbReference type="ARBA" id="ARBA00023136"/>
    </source>
</evidence>
<dbReference type="Pfam" id="PF00664">
    <property type="entry name" value="ABC_membrane"/>
    <property type="match status" value="2"/>
</dbReference>
<dbReference type="InterPro" id="IPR036640">
    <property type="entry name" value="ABC1_TM_sf"/>
</dbReference>
<dbReference type="GO" id="GO:0005524">
    <property type="term" value="F:ATP binding"/>
    <property type="evidence" value="ECO:0007669"/>
    <property type="project" value="UniProtKB-KW"/>
</dbReference>
<keyword evidence="7 9" id="KW-1133">Transmembrane helix</keyword>
<keyword evidence="5" id="KW-0547">Nucleotide-binding</keyword>
<dbReference type="PROSITE" id="PS00211">
    <property type="entry name" value="ABC_TRANSPORTER_1"/>
    <property type="match status" value="1"/>
</dbReference>
<dbReference type="InterPro" id="IPR050173">
    <property type="entry name" value="ABC_transporter_C-like"/>
</dbReference>
<keyword evidence="4" id="KW-0677">Repeat</keyword>
<feature type="transmembrane region" description="Helical" evidence="9">
    <location>
        <begin position="686"/>
        <end position="707"/>
    </location>
</feature>
<dbReference type="GO" id="GO:0016020">
    <property type="term" value="C:membrane"/>
    <property type="evidence" value="ECO:0007669"/>
    <property type="project" value="UniProtKB-SubCell"/>
</dbReference>
<keyword evidence="8 9" id="KW-0472">Membrane</keyword>
<dbReference type="EMBL" id="CVRI01000073">
    <property type="protein sequence ID" value="CRL07776.1"/>
    <property type="molecule type" value="Genomic_DNA"/>
</dbReference>
<evidence type="ECO:0000259" key="11">
    <source>
        <dbReference type="PROSITE" id="PS50929"/>
    </source>
</evidence>
<dbReference type="FunFam" id="1.20.1560.10:FF:000014">
    <property type="entry name" value="Multidrug resistance-associated protein member 4"/>
    <property type="match status" value="1"/>
</dbReference>
<dbReference type="Pfam" id="PF00005">
    <property type="entry name" value="ABC_tran"/>
    <property type="match status" value="2"/>
</dbReference>
<keyword evidence="6" id="KW-0067">ATP-binding</keyword>
<dbReference type="InterPro" id="IPR011527">
    <property type="entry name" value="ABC1_TM_dom"/>
</dbReference>
<dbReference type="AlphaFoldDB" id="A0A1J1J5V0"/>
<dbReference type="GO" id="GO:0140359">
    <property type="term" value="F:ABC-type transporter activity"/>
    <property type="evidence" value="ECO:0007669"/>
    <property type="project" value="InterPro"/>
</dbReference>
<dbReference type="FunFam" id="3.40.50.300:FF:000973">
    <property type="entry name" value="Multidrug resistance-associated protein 4"/>
    <property type="match status" value="1"/>
</dbReference>
<accession>A0A1J1J5V0</accession>
<dbReference type="Proteomes" id="UP000183832">
    <property type="component" value="Unassembled WGS sequence"/>
</dbReference>
<dbReference type="InterPro" id="IPR003593">
    <property type="entry name" value="AAA+_ATPase"/>
</dbReference>
<feature type="transmembrane region" description="Helical" evidence="9">
    <location>
        <begin position="206"/>
        <end position="228"/>
    </location>
</feature>
<feature type="transmembrane region" description="Helical" evidence="9">
    <location>
        <begin position="799"/>
        <end position="819"/>
    </location>
</feature>
<feature type="domain" description="ABC transmembrane type-1" evidence="11">
    <location>
        <begin position="94"/>
        <end position="359"/>
    </location>
</feature>
<dbReference type="STRING" id="568069.A0A1J1J5V0"/>
<keyword evidence="2" id="KW-0813">Transport</keyword>
<dbReference type="OrthoDB" id="6500128at2759"/>
<dbReference type="InterPro" id="IPR017871">
    <property type="entry name" value="ABC_transporter-like_CS"/>
</dbReference>
<dbReference type="CDD" id="cd03244">
    <property type="entry name" value="ABCC_MRP_domain2"/>
    <property type="match status" value="1"/>
</dbReference>
<evidence type="ECO:0000313" key="12">
    <source>
        <dbReference type="EMBL" id="CRL07776.1"/>
    </source>
</evidence>
<dbReference type="SUPFAM" id="SSF52540">
    <property type="entry name" value="P-loop containing nucleoside triphosphate hydrolases"/>
    <property type="match status" value="2"/>
</dbReference>
<dbReference type="InterPro" id="IPR027417">
    <property type="entry name" value="P-loop_NTPase"/>
</dbReference>
<dbReference type="PANTHER" id="PTHR24223">
    <property type="entry name" value="ATP-BINDING CASSETTE SUB-FAMILY C"/>
    <property type="match status" value="1"/>
</dbReference>
<dbReference type="CDD" id="cd18579">
    <property type="entry name" value="ABC_6TM_ABCC_D1"/>
    <property type="match status" value="1"/>
</dbReference>
<dbReference type="InterPro" id="IPR044746">
    <property type="entry name" value="ABCC_6TM_D1"/>
</dbReference>
<gene>
    <name evidence="12" type="ORF">CLUMA_CG020730</name>
</gene>
<comment type="subcellular location">
    <subcellularLocation>
        <location evidence="1">Membrane</location>
        <topology evidence="1">Multi-pass membrane protein</topology>
    </subcellularLocation>
</comment>
<evidence type="ECO:0000256" key="7">
    <source>
        <dbReference type="ARBA" id="ARBA00022989"/>
    </source>
</evidence>
<evidence type="ECO:0000313" key="13">
    <source>
        <dbReference type="Proteomes" id="UP000183832"/>
    </source>
</evidence>
<feature type="transmembrane region" description="Helical" evidence="9">
    <location>
        <begin position="234"/>
        <end position="253"/>
    </location>
</feature>
<dbReference type="SMART" id="SM00382">
    <property type="entry name" value="AAA"/>
    <property type="match status" value="2"/>
</dbReference>
<dbReference type="Gene3D" id="3.40.50.300">
    <property type="entry name" value="P-loop containing nucleotide triphosphate hydrolases"/>
    <property type="match status" value="2"/>
</dbReference>
<feature type="domain" description="ABC transmembrane type-1" evidence="11">
    <location>
        <begin position="601"/>
        <end position="857"/>
    </location>
</feature>
<dbReference type="Gene3D" id="1.20.1560.10">
    <property type="entry name" value="ABC transporter type 1, transmembrane domain"/>
    <property type="match status" value="2"/>
</dbReference>
<feature type="transmembrane region" description="Helical" evidence="9">
    <location>
        <begin position="616"/>
        <end position="636"/>
    </location>
</feature>
<dbReference type="PROSITE" id="PS50929">
    <property type="entry name" value="ABC_TM1F"/>
    <property type="match status" value="2"/>
</dbReference>
<feature type="transmembrane region" description="Helical" evidence="9">
    <location>
        <begin position="133"/>
        <end position="151"/>
    </location>
</feature>
<dbReference type="FunFam" id="3.40.50.300:FF:000163">
    <property type="entry name" value="Multidrug resistance-associated protein member 4"/>
    <property type="match status" value="1"/>
</dbReference>
<feature type="domain" description="ABC transporter" evidence="10">
    <location>
        <begin position="414"/>
        <end position="645"/>
    </location>
</feature>